<dbReference type="Pfam" id="PF13474">
    <property type="entry name" value="SnoaL_3"/>
    <property type="match status" value="1"/>
</dbReference>
<evidence type="ECO:0000313" key="3">
    <source>
        <dbReference type="Proteomes" id="UP000466345"/>
    </source>
</evidence>
<dbReference type="NCBIfam" id="TIGR02246">
    <property type="entry name" value="SgcJ/EcaC family oxidoreductase"/>
    <property type="match status" value="1"/>
</dbReference>
<feature type="domain" description="SnoaL-like" evidence="1">
    <location>
        <begin position="12"/>
        <end position="130"/>
    </location>
</feature>
<dbReference type="EMBL" id="WEGJ01000001">
    <property type="protein sequence ID" value="MQY10241.1"/>
    <property type="molecule type" value="Genomic_DNA"/>
</dbReference>
<dbReference type="InterPro" id="IPR032710">
    <property type="entry name" value="NTF2-like_dom_sf"/>
</dbReference>
<keyword evidence="3" id="KW-1185">Reference proteome</keyword>
<sequence length="135" mass="14593">MSDNRANDTAAITAVLENLYKAWEAGDADAFVADYTQDATAIMPGSYRASREEVHQGMAAGFASFLKDTTTTNRQLSIRFLGSDAAIVVSEAGILFPGESEVPADRLVYATWVLEKRDEAWLIAAYHNSPTQSAG</sequence>
<name>A0A7K0C9V9_9ACTN</name>
<dbReference type="Proteomes" id="UP000466345">
    <property type="component" value="Unassembled WGS sequence"/>
</dbReference>
<dbReference type="SUPFAM" id="SSF54427">
    <property type="entry name" value="NTF2-like"/>
    <property type="match status" value="1"/>
</dbReference>
<accession>A0A7K0C9V9</accession>
<protein>
    <recommendedName>
        <fullName evidence="1">SnoaL-like domain-containing protein</fullName>
    </recommendedName>
</protein>
<reference evidence="2 3" key="1">
    <citation type="submission" date="2019-10" db="EMBL/GenBank/DDBJ databases">
        <title>Streptomyces smaragdinus sp. nov. and Streptomyces fabii sp. nov., isolated from the gut of fungus growing-termite Macrotermes natalensis.</title>
        <authorList>
            <person name="Schwitalla J."/>
            <person name="Benndorf R."/>
            <person name="Martin K."/>
            <person name="De Beer W."/>
            <person name="Kaster A.-K."/>
            <person name="Vollmers J."/>
            <person name="Poulsen M."/>
            <person name="Beemelmanns C."/>
        </authorList>
    </citation>
    <scope>NUCLEOTIDE SEQUENCE [LARGE SCALE GENOMIC DNA]</scope>
    <source>
        <strain evidence="2 3">RB5</strain>
    </source>
</reference>
<proteinExistence type="predicted"/>
<dbReference type="InterPro" id="IPR011944">
    <property type="entry name" value="Steroid_delta5-4_isomerase"/>
</dbReference>
<gene>
    <name evidence="2" type="ORF">SRB5_03480</name>
</gene>
<dbReference type="RefSeq" id="WP_153449578.1">
    <property type="nucleotide sequence ID" value="NZ_WEGJ01000001.1"/>
</dbReference>
<evidence type="ECO:0000259" key="1">
    <source>
        <dbReference type="Pfam" id="PF13474"/>
    </source>
</evidence>
<dbReference type="OrthoDB" id="582586at2"/>
<dbReference type="InterPro" id="IPR037401">
    <property type="entry name" value="SnoaL-like"/>
</dbReference>
<comment type="caution">
    <text evidence="2">The sequence shown here is derived from an EMBL/GenBank/DDBJ whole genome shotgun (WGS) entry which is preliminary data.</text>
</comment>
<evidence type="ECO:0000313" key="2">
    <source>
        <dbReference type="EMBL" id="MQY10241.1"/>
    </source>
</evidence>
<dbReference type="AlphaFoldDB" id="A0A7K0C9V9"/>
<dbReference type="Gene3D" id="3.10.450.50">
    <property type="match status" value="1"/>
</dbReference>
<organism evidence="2 3">
    <name type="scientific">Streptomyces smaragdinus</name>
    <dbReference type="NCBI Taxonomy" id="2585196"/>
    <lineage>
        <taxon>Bacteria</taxon>
        <taxon>Bacillati</taxon>
        <taxon>Actinomycetota</taxon>
        <taxon>Actinomycetes</taxon>
        <taxon>Kitasatosporales</taxon>
        <taxon>Streptomycetaceae</taxon>
        <taxon>Streptomyces</taxon>
    </lineage>
</organism>